<evidence type="ECO:0000256" key="1">
    <source>
        <dbReference type="SAM" id="MobiDB-lite"/>
    </source>
</evidence>
<dbReference type="AlphaFoldDB" id="A0A5C5XCH7"/>
<dbReference type="EMBL" id="SJPG01000001">
    <property type="protein sequence ID" value="TWT60464.1"/>
    <property type="molecule type" value="Genomic_DNA"/>
</dbReference>
<dbReference type="Proteomes" id="UP000316095">
    <property type="component" value="Unassembled WGS sequence"/>
</dbReference>
<keyword evidence="4" id="KW-1185">Reference proteome</keyword>
<dbReference type="InterPro" id="IPR036465">
    <property type="entry name" value="vWFA_dom_sf"/>
</dbReference>
<feature type="domain" description="DUF58" evidence="2">
    <location>
        <begin position="66"/>
        <end position="276"/>
    </location>
</feature>
<dbReference type="RefSeq" id="WP_146502586.1">
    <property type="nucleotide sequence ID" value="NZ_SJPG01000001.1"/>
</dbReference>
<organism evidence="3 4">
    <name type="scientific">Rubinisphaera italica</name>
    <dbReference type="NCBI Taxonomy" id="2527969"/>
    <lineage>
        <taxon>Bacteria</taxon>
        <taxon>Pseudomonadati</taxon>
        <taxon>Planctomycetota</taxon>
        <taxon>Planctomycetia</taxon>
        <taxon>Planctomycetales</taxon>
        <taxon>Planctomycetaceae</taxon>
        <taxon>Rubinisphaera</taxon>
    </lineage>
</organism>
<protein>
    <submittedName>
        <fullName evidence="3">VWA domain containing CoxE-like protein</fullName>
    </submittedName>
</protein>
<dbReference type="Pfam" id="PF01882">
    <property type="entry name" value="DUF58"/>
    <property type="match status" value="1"/>
</dbReference>
<comment type="caution">
    <text evidence="3">The sequence shown here is derived from an EMBL/GenBank/DDBJ whole genome shotgun (WGS) entry which is preliminary data.</text>
</comment>
<proteinExistence type="predicted"/>
<name>A0A5C5XCH7_9PLAN</name>
<evidence type="ECO:0000313" key="4">
    <source>
        <dbReference type="Proteomes" id="UP000316095"/>
    </source>
</evidence>
<dbReference type="OrthoDB" id="9780819at2"/>
<sequence>MTGTPIPSSNDSGSLGGGSRAKPALIDPGSLMRIKNLELRARSIVEGFLTGLHRSPYHGFSVEFTEYRQYSPGDDTRFLDWKLFARSDRYFIKCFEDETNLRCHLLVDLSRSMSYGTVGYKKAEYAKTIAATIAYFLSLQRDAVGLLTFDESIVDHIPARFRPGHIHRLMMSLERTPTGTATDIEKPLEQIAATVAKRGMVVLISDLLTPVNTLEKQLGYLCARGHEVVLLRVLDPTEIDFNFEKPAMFHDIESGRDLFIDPESARESYLEKFREHAGALQILCSKLGISLHQLPINRPLELMLFDLLSDRLNRNRHSVRQRSPMGGSGT</sequence>
<accession>A0A5C5XCH7</accession>
<feature type="region of interest" description="Disordered" evidence="1">
    <location>
        <begin position="1"/>
        <end position="22"/>
    </location>
</feature>
<dbReference type="SUPFAM" id="SSF53300">
    <property type="entry name" value="vWA-like"/>
    <property type="match status" value="1"/>
</dbReference>
<dbReference type="PANTHER" id="PTHR33608">
    <property type="entry name" value="BLL2464 PROTEIN"/>
    <property type="match status" value="1"/>
</dbReference>
<dbReference type="PANTHER" id="PTHR33608:SF7">
    <property type="entry name" value="DUF58 DOMAIN-CONTAINING PROTEIN"/>
    <property type="match status" value="1"/>
</dbReference>
<dbReference type="InterPro" id="IPR002881">
    <property type="entry name" value="DUF58"/>
</dbReference>
<gene>
    <name evidence="3" type="ORF">Pan54_11780</name>
</gene>
<reference evidence="3 4" key="1">
    <citation type="submission" date="2019-02" db="EMBL/GenBank/DDBJ databases">
        <title>Deep-cultivation of Planctomycetes and their phenomic and genomic characterization uncovers novel biology.</title>
        <authorList>
            <person name="Wiegand S."/>
            <person name="Jogler M."/>
            <person name="Boedeker C."/>
            <person name="Pinto D."/>
            <person name="Vollmers J."/>
            <person name="Rivas-Marin E."/>
            <person name="Kohn T."/>
            <person name="Peeters S.H."/>
            <person name="Heuer A."/>
            <person name="Rast P."/>
            <person name="Oberbeckmann S."/>
            <person name="Bunk B."/>
            <person name="Jeske O."/>
            <person name="Meyerdierks A."/>
            <person name="Storesund J.E."/>
            <person name="Kallscheuer N."/>
            <person name="Luecker S."/>
            <person name="Lage O.M."/>
            <person name="Pohl T."/>
            <person name="Merkel B.J."/>
            <person name="Hornburger P."/>
            <person name="Mueller R.-W."/>
            <person name="Bruemmer F."/>
            <person name="Labrenz M."/>
            <person name="Spormann A.M."/>
            <person name="Op Den Camp H."/>
            <person name="Overmann J."/>
            <person name="Amann R."/>
            <person name="Jetten M.S.M."/>
            <person name="Mascher T."/>
            <person name="Medema M.H."/>
            <person name="Devos D.P."/>
            <person name="Kaster A.-K."/>
            <person name="Ovreas L."/>
            <person name="Rohde M."/>
            <person name="Galperin M.Y."/>
            <person name="Jogler C."/>
        </authorList>
    </citation>
    <scope>NUCLEOTIDE SEQUENCE [LARGE SCALE GENOMIC DNA]</scope>
    <source>
        <strain evidence="3 4">Pan54</strain>
    </source>
</reference>
<evidence type="ECO:0000259" key="2">
    <source>
        <dbReference type="Pfam" id="PF01882"/>
    </source>
</evidence>
<dbReference type="Gene3D" id="3.40.50.410">
    <property type="entry name" value="von Willebrand factor, type A domain"/>
    <property type="match status" value="1"/>
</dbReference>
<evidence type="ECO:0000313" key="3">
    <source>
        <dbReference type="EMBL" id="TWT60464.1"/>
    </source>
</evidence>